<dbReference type="GO" id="GO:0016787">
    <property type="term" value="F:hydrolase activity"/>
    <property type="evidence" value="ECO:0007669"/>
    <property type="project" value="UniProtKB-KW"/>
</dbReference>
<dbReference type="EMBL" id="WVIE01000009">
    <property type="protein sequence ID" value="NDJ17565.1"/>
    <property type="molecule type" value="Genomic_DNA"/>
</dbReference>
<dbReference type="Pfam" id="PF02230">
    <property type="entry name" value="Abhydrolase_2"/>
    <property type="match status" value="1"/>
</dbReference>
<reference evidence="4" key="1">
    <citation type="submission" date="2019-12" db="EMBL/GenBank/DDBJ databases">
        <title>High-Quality draft genome sequences of three cyanobacteria isolated from the limestone walls of the Old Cathedral of Coimbra.</title>
        <authorList>
            <person name="Tiago I."/>
            <person name="Soares F."/>
            <person name="Portugal A."/>
        </authorList>
    </citation>
    <scope>NUCLEOTIDE SEQUENCE</scope>
    <source>
        <strain evidence="4">A</strain>
    </source>
</reference>
<protein>
    <submittedName>
        <fullName evidence="4">Alpha/beta hydrolase</fullName>
    </submittedName>
</protein>
<dbReference type="Gene3D" id="3.40.50.1820">
    <property type="entry name" value="alpha/beta hydrolase"/>
    <property type="match status" value="1"/>
</dbReference>
<comment type="caution">
    <text evidence="4">The sequence shown here is derived from an EMBL/GenBank/DDBJ whole genome shotgun (WGS) entry which is preliminary data.</text>
</comment>
<dbReference type="RefSeq" id="WP_162423080.1">
    <property type="nucleotide sequence ID" value="NZ_WVIE01000009.1"/>
</dbReference>
<dbReference type="InterPro" id="IPR003140">
    <property type="entry name" value="PLipase/COase/thioEstase"/>
</dbReference>
<organism evidence="4 5">
    <name type="scientific">Myxacorys almedinensis A</name>
    <dbReference type="NCBI Taxonomy" id="2690445"/>
    <lineage>
        <taxon>Bacteria</taxon>
        <taxon>Bacillati</taxon>
        <taxon>Cyanobacteriota</taxon>
        <taxon>Cyanophyceae</taxon>
        <taxon>Leptolyngbyales</taxon>
        <taxon>Leptolyngbyaceae</taxon>
        <taxon>Myxacorys</taxon>
        <taxon>Myxacorys almedinensis</taxon>
    </lineage>
</organism>
<dbReference type="AlphaFoldDB" id="A0A8J7Z8U7"/>
<evidence type="ECO:0000256" key="1">
    <source>
        <dbReference type="ARBA" id="ARBA00006499"/>
    </source>
</evidence>
<comment type="similarity">
    <text evidence="1">Belongs to the AB hydrolase superfamily. AB hydrolase 2 family.</text>
</comment>
<evidence type="ECO:0000259" key="3">
    <source>
        <dbReference type="Pfam" id="PF02230"/>
    </source>
</evidence>
<name>A0A8J7Z8U7_9CYAN</name>
<evidence type="ECO:0000313" key="5">
    <source>
        <dbReference type="Proteomes" id="UP000646053"/>
    </source>
</evidence>
<dbReference type="InterPro" id="IPR050565">
    <property type="entry name" value="LYPA1-2/EST-like"/>
</dbReference>
<evidence type="ECO:0000313" key="4">
    <source>
        <dbReference type="EMBL" id="NDJ17565.1"/>
    </source>
</evidence>
<evidence type="ECO:0000256" key="2">
    <source>
        <dbReference type="ARBA" id="ARBA00022801"/>
    </source>
</evidence>
<accession>A0A8J7Z8U7</accession>
<dbReference type="PANTHER" id="PTHR10655">
    <property type="entry name" value="LYSOPHOSPHOLIPASE-RELATED"/>
    <property type="match status" value="1"/>
</dbReference>
<proteinExistence type="inferred from homology"/>
<sequence length="211" mass="22878">MSLSAIALPPKSGYAPTGLVVILHGWGANAQDVAFLCSLLNLPGSQFILPNAPFPHPYGNGGKMWYDLSNIMTFERDVTQQADLKTSRQRLTEWLYSLESTTGVPLSRTILGGFSQGGAMTLDVGTQLPVAGLMVLSGYLHGAILAQPSYPPILMVHGRQDAVVPLKASHLAHQQLEALGAVVDYREFDMGHEISPLVLHEMQTFIEKILT</sequence>
<dbReference type="InterPro" id="IPR029058">
    <property type="entry name" value="AB_hydrolase_fold"/>
</dbReference>
<feature type="domain" description="Phospholipase/carboxylesterase/thioesterase" evidence="3">
    <location>
        <begin position="16"/>
        <end position="209"/>
    </location>
</feature>
<dbReference type="SUPFAM" id="SSF53474">
    <property type="entry name" value="alpha/beta-Hydrolases"/>
    <property type="match status" value="1"/>
</dbReference>
<dbReference type="PANTHER" id="PTHR10655:SF17">
    <property type="entry name" value="LYSOPHOSPHOLIPASE-LIKE PROTEIN 1"/>
    <property type="match status" value="1"/>
</dbReference>
<dbReference type="Proteomes" id="UP000646053">
    <property type="component" value="Unassembled WGS sequence"/>
</dbReference>
<keyword evidence="5" id="KW-1185">Reference proteome</keyword>
<keyword evidence="2 4" id="KW-0378">Hydrolase</keyword>
<gene>
    <name evidence="4" type="ORF">GS601_09725</name>
</gene>